<dbReference type="Proteomes" id="UP000319449">
    <property type="component" value="Unassembled WGS sequence"/>
</dbReference>
<dbReference type="InterPro" id="IPR003692">
    <property type="entry name" value="Hydantoinase_B"/>
</dbReference>
<protein>
    <submittedName>
        <fullName evidence="2">Acetone carboxylase, alpha subunit</fullName>
    </submittedName>
</protein>
<proteinExistence type="predicted"/>
<keyword evidence="3" id="KW-1185">Reference proteome</keyword>
<feature type="domain" description="Hydantoinase B/oxoprolinase" evidence="1">
    <location>
        <begin position="80"/>
        <end position="658"/>
    </location>
</feature>
<dbReference type="GO" id="GO:0005829">
    <property type="term" value="C:cytosol"/>
    <property type="evidence" value="ECO:0007669"/>
    <property type="project" value="TreeGrafter"/>
</dbReference>
<comment type="caution">
    <text evidence="2">The sequence shown here is derived from an EMBL/GenBank/DDBJ whole genome shotgun (WGS) entry which is preliminary data.</text>
</comment>
<name>A0A562VN45_9BACT</name>
<dbReference type="Pfam" id="PF02538">
    <property type="entry name" value="Hydantoinase_B"/>
    <property type="match status" value="1"/>
</dbReference>
<dbReference type="GO" id="GO:0006749">
    <property type="term" value="P:glutathione metabolic process"/>
    <property type="evidence" value="ECO:0007669"/>
    <property type="project" value="TreeGrafter"/>
</dbReference>
<evidence type="ECO:0000313" key="3">
    <source>
        <dbReference type="Proteomes" id="UP000319449"/>
    </source>
</evidence>
<dbReference type="RefSeq" id="WP_145021324.1">
    <property type="nucleotide sequence ID" value="NZ_VLLN01000009.1"/>
</dbReference>
<gene>
    <name evidence="2" type="ORF">JN12_01738</name>
</gene>
<dbReference type="AlphaFoldDB" id="A0A562VN45"/>
<organism evidence="2 3">
    <name type="scientific">Geobacter argillaceus</name>
    <dbReference type="NCBI Taxonomy" id="345631"/>
    <lineage>
        <taxon>Bacteria</taxon>
        <taxon>Pseudomonadati</taxon>
        <taxon>Thermodesulfobacteriota</taxon>
        <taxon>Desulfuromonadia</taxon>
        <taxon>Geobacterales</taxon>
        <taxon>Geobacteraceae</taxon>
        <taxon>Geobacter</taxon>
    </lineage>
</organism>
<evidence type="ECO:0000259" key="1">
    <source>
        <dbReference type="Pfam" id="PF02538"/>
    </source>
</evidence>
<dbReference type="PANTHER" id="PTHR11365">
    <property type="entry name" value="5-OXOPROLINASE RELATED"/>
    <property type="match status" value="1"/>
</dbReference>
<dbReference type="EMBL" id="VLLN01000009">
    <property type="protein sequence ID" value="TWJ19325.1"/>
    <property type="molecule type" value="Genomic_DNA"/>
</dbReference>
<dbReference type="GO" id="GO:0017168">
    <property type="term" value="F:5-oxoprolinase (ATP-hydrolyzing) activity"/>
    <property type="evidence" value="ECO:0007669"/>
    <property type="project" value="TreeGrafter"/>
</dbReference>
<sequence length="803" mass="89753">MKTNLKTNSDKKSKADTGCAKAEPVLAKVVPIHGKAEPGFANLLGNGQTLKQYRDAILERTQKTGFYNGLERLELRESEPIRYEKLFSKLRGGLVHSRETAKKIAASPIVEQEGELCFTLYNAAGDCVLTSTGIIIHVGTMGAAIKYMIENNWEANPGINPGDMFTNNDCSIGNVHPCDIATIVPIFIKGKLIGWVGGVTHVIDTGSITPGSMSTGQVQRFGDGYMITCRKTGVNDQPLRDWLHESQRSVRTPKYWILDEKTRIAGCHMIRDLVEEVVAEEGLEAYEKFAFEVIEEGRRGLQSRLKAMTMPGTYRKVAFVDVPYAHPDVQTPSAFAKIDTIMHSPVEMTIRGDGSWRLDFDGASRWGWHSYNAHHVAFTSGIWVMMTQTLVPTQRINDGSYYGTEFNLPKGTWMNPDDRRTAHAYAWHFLVSGWSAMWRGLSQAYFSRGYLEEVNAGNANTSNWLQGGGINQDGEIHAVNSFEASSCGTGAGAIKDGLNHAAAIWNPEGDMGDIEIWEMAEPLLYLGRNVKCNSGGYGKYRGGCGFETLRMVWNAHDWTMFFMGNGYMNSDWGMMGGYPSATGYRFEGHNTGIKERIAFGDTLPLGGDLNPAAAEYEQHINVRADVKRDKQCMTTEACYEDYDLYLNYLRGGPGFGDPLDREIEAIARDLNNNFLLPEYATKVHGAVIEQDNKGVWSVDAKKTAAYRVELRKARLDRALPTREWMKKERDRILIGRASTAVKHMFATSFELSPKFLAEFKEFWNLPDGWDLKEADLGIHSYGSKYREDLSKLPDVHTVVLVEE</sequence>
<dbReference type="InterPro" id="IPR045079">
    <property type="entry name" value="Oxoprolinase-like"/>
</dbReference>
<dbReference type="OrthoDB" id="8612863at2"/>
<accession>A0A562VN45</accession>
<dbReference type="PANTHER" id="PTHR11365:SF23">
    <property type="entry name" value="HYPOTHETICAL 5-OXOPROLINASE (EUROFUNG)-RELATED"/>
    <property type="match status" value="1"/>
</dbReference>
<reference evidence="2 3" key="1">
    <citation type="submission" date="2019-07" db="EMBL/GenBank/DDBJ databases">
        <title>Genomic Encyclopedia of Archaeal and Bacterial Type Strains, Phase II (KMG-II): from individual species to whole genera.</title>
        <authorList>
            <person name="Goeker M."/>
        </authorList>
    </citation>
    <scope>NUCLEOTIDE SEQUENCE [LARGE SCALE GENOMIC DNA]</scope>
    <source>
        <strain evidence="2 3">ATCC BAA-1139</strain>
    </source>
</reference>
<evidence type="ECO:0000313" key="2">
    <source>
        <dbReference type="EMBL" id="TWJ19325.1"/>
    </source>
</evidence>